<evidence type="ECO:0000313" key="2">
    <source>
        <dbReference type="Proteomes" id="UP000066480"/>
    </source>
</evidence>
<dbReference type="Pfam" id="PF19741">
    <property type="entry name" value="DUF6230"/>
    <property type="match status" value="1"/>
</dbReference>
<sequence>MGRVRVGRFAVVAAPAAVVSLGLAVAIVEGMVTASLSAAEPFSLTTSNLKADQLGLSLNGVSAASSVGDDSAANKKAALAKVQGGNLADICIGAKQKFPILGTIGLKITSGSPVKVGNIDINADSLNVADAKLPATDIGTSAGDGAVGGTPGGFGLRTDKTNQGVNLGEVDAKAYGIRLNSGINLKSLSISPQLGAPNCSN</sequence>
<dbReference type="InterPro" id="IPR046198">
    <property type="entry name" value="DUF6230"/>
</dbReference>
<evidence type="ECO:0008006" key="3">
    <source>
        <dbReference type="Google" id="ProtNLM"/>
    </source>
</evidence>
<accession>A0A0K1JE93</accession>
<dbReference type="Proteomes" id="UP000066480">
    <property type="component" value="Chromosome"/>
</dbReference>
<dbReference type="EMBL" id="CP011112">
    <property type="protein sequence ID" value="AKU14913.1"/>
    <property type="molecule type" value="Genomic_DNA"/>
</dbReference>
<dbReference type="KEGG" id="lmoi:VV02_01935"/>
<evidence type="ECO:0000313" key="1">
    <source>
        <dbReference type="EMBL" id="AKU14913.1"/>
    </source>
</evidence>
<keyword evidence="2" id="KW-1185">Reference proteome</keyword>
<organism evidence="1 2">
    <name type="scientific">Luteipulveratus mongoliensis</name>
    <dbReference type="NCBI Taxonomy" id="571913"/>
    <lineage>
        <taxon>Bacteria</taxon>
        <taxon>Bacillati</taxon>
        <taxon>Actinomycetota</taxon>
        <taxon>Actinomycetes</taxon>
        <taxon>Micrococcales</taxon>
        <taxon>Dermacoccaceae</taxon>
        <taxon>Luteipulveratus</taxon>
    </lineage>
</organism>
<reference evidence="1 2" key="1">
    <citation type="submission" date="2015-03" db="EMBL/GenBank/DDBJ databases">
        <title>Luteipulveratus halotolerans sp. nov., a novel actinobacterium (Dermacoccaceae) from Sarawak, Malaysia.</title>
        <authorList>
            <person name="Juboi H."/>
            <person name="Basik A."/>
            <person name="Shamsul S.S."/>
            <person name="Arnold P."/>
            <person name="Schmitt E.K."/>
            <person name="Sanglier J.-J."/>
            <person name="Yeo T."/>
        </authorList>
    </citation>
    <scope>NUCLEOTIDE SEQUENCE [LARGE SCALE GENOMIC DNA]</scope>
    <source>
        <strain evidence="1 2">MN07-A0370</strain>
    </source>
</reference>
<protein>
    <recommendedName>
        <fullName evidence="3">Cholesterol esterase</fullName>
    </recommendedName>
</protein>
<dbReference type="AlphaFoldDB" id="A0A0K1JE93"/>
<gene>
    <name evidence="1" type="ORF">VV02_01935</name>
</gene>
<proteinExistence type="predicted"/>
<dbReference type="STRING" id="571913.VV02_01935"/>
<name>A0A0K1JE93_9MICO</name>